<keyword evidence="5" id="KW-1185">Reference proteome</keyword>
<dbReference type="KEGG" id="hsn:DV733_16280"/>
<evidence type="ECO:0000313" key="5">
    <source>
        <dbReference type="Proteomes" id="UP000296706"/>
    </source>
</evidence>
<dbReference type="Proteomes" id="UP000296706">
    <property type="component" value="Chromosome"/>
</dbReference>
<proteinExistence type="predicted"/>
<sequence>MPRAKLTLTVPEEVWIGKLTRQHPEATIRVLAALSNDADSGVGLAEVIAADLPSVLTEMSEYEAVTQIDLLQRDGDEALVQFQTSMPLLLFPARDSGIPLEMPFEISDGQAVWEVTAPQERLSALGEQLEVFDISFTVDYIQQHVAEEPLLTERQRRLVVEATDAGYYDTPRECSLTDVAEQLDIAKSTASETLHRAEEKIVKQYVEQLPDTDTA</sequence>
<dbReference type="Pfam" id="PF04967">
    <property type="entry name" value="HTH_10"/>
    <property type="match status" value="1"/>
</dbReference>
<evidence type="ECO:0000256" key="2">
    <source>
        <dbReference type="ARBA" id="ARBA00023163"/>
    </source>
</evidence>
<dbReference type="GeneID" id="39849449"/>
<dbReference type="PANTHER" id="PTHR34236:SF1">
    <property type="entry name" value="DIMETHYL SULFOXIDE REDUCTASE TRANSCRIPTIONAL ACTIVATOR"/>
    <property type="match status" value="1"/>
</dbReference>
<evidence type="ECO:0000256" key="1">
    <source>
        <dbReference type="ARBA" id="ARBA00023015"/>
    </source>
</evidence>
<gene>
    <name evidence="4" type="ORF">DV733_16280</name>
</gene>
<dbReference type="AlphaFoldDB" id="A0A4D6HFF0"/>
<reference evidence="4 5" key="1">
    <citation type="journal article" date="2019" name="Nat. Commun.">
        <title>A new type of DNA phosphorothioation-based antiviral system in archaea.</title>
        <authorList>
            <person name="Xiong L."/>
            <person name="Liu S."/>
            <person name="Chen S."/>
            <person name="Xiao Y."/>
            <person name="Zhu B."/>
            <person name="Gao Y."/>
            <person name="Zhang Y."/>
            <person name="Chen B."/>
            <person name="Luo J."/>
            <person name="Deng Z."/>
            <person name="Chen X."/>
            <person name="Wang L."/>
            <person name="Chen S."/>
        </authorList>
    </citation>
    <scope>NUCLEOTIDE SEQUENCE [LARGE SCALE GENOMIC DNA]</scope>
    <source>
        <strain evidence="4 5">CBA1105</strain>
    </source>
</reference>
<name>A0A4D6HFF0_9EURY</name>
<dbReference type="RefSeq" id="WP_049993015.1">
    <property type="nucleotide sequence ID" value="NZ_CP031310.1"/>
</dbReference>
<protein>
    <submittedName>
        <fullName evidence="4">Helix-turn-helix domain-containing protein</fullName>
    </submittedName>
</protein>
<accession>A0A4D6HFF0</accession>
<dbReference type="SUPFAM" id="SSF88659">
    <property type="entry name" value="Sigma3 and sigma4 domains of RNA polymerase sigma factors"/>
    <property type="match status" value="1"/>
</dbReference>
<evidence type="ECO:0000313" key="4">
    <source>
        <dbReference type="EMBL" id="QCC52693.1"/>
    </source>
</evidence>
<dbReference type="STRING" id="1457250.GCA_000755225_02135"/>
<keyword evidence="2" id="KW-0804">Transcription</keyword>
<keyword evidence="1" id="KW-0805">Transcription regulation</keyword>
<organism evidence="4 5">
    <name type="scientific">Halapricum salinum</name>
    <dbReference type="NCBI Taxonomy" id="1457250"/>
    <lineage>
        <taxon>Archaea</taxon>
        <taxon>Methanobacteriati</taxon>
        <taxon>Methanobacteriota</taxon>
        <taxon>Stenosarchaea group</taxon>
        <taxon>Halobacteria</taxon>
        <taxon>Halobacteriales</taxon>
        <taxon>Haloarculaceae</taxon>
        <taxon>Halapricum</taxon>
    </lineage>
</organism>
<dbReference type="EMBL" id="CP031310">
    <property type="protein sequence ID" value="QCC52693.1"/>
    <property type="molecule type" value="Genomic_DNA"/>
</dbReference>
<dbReference type="PANTHER" id="PTHR34236">
    <property type="entry name" value="DIMETHYL SULFOXIDE REDUCTASE TRANSCRIPTIONAL ACTIVATOR"/>
    <property type="match status" value="1"/>
</dbReference>
<dbReference type="InterPro" id="IPR013324">
    <property type="entry name" value="RNA_pol_sigma_r3/r4-like"/>
</dbReference>
<feature type="domain" description="HTH bat-type" evidence="3">
    <location>
        <begin position="151"/>
        <end position="203"/>
    </location>
</feature>
<evidence type="ECO:0000259" key="3">
    <source>
        <dbReference type="Pfam" id="PF04967"/>
    </source>
</evidence>
<dbReference type="InterPro" id="IPR007050">
    <property type="entry name" value="HTH_bacterioopsin"/>
</dbReference>
<dbReference type="OrthoDB" id="51502at2157"/>